<dbReference type="PRINTS" id="PR00126">
    <property type="entry name" value="ATPASEGAMMA"/>
</dbReference>
<dbReference type="RefSeq" id="WP_027107407.1">
    <property type="nucleotide sequence ID" value="NZ_JQBZ01000025.1"/>
</dbReference>
<reference evidence="13 14" key="1">
    <citation type="journal article" date="2015" name="Genome Announc.">
        <title>Expanding the biotechnology potential of lactobacilli through comparative genomics of 213 strains and associated genera.</title>
        <authorList>
            <person name="Sun Z."/>
            <person name="Harris H.M."/>
            <person name="McCann A."/>
            <person name="Guo C."/>
            <person name="Argimon S."/>
            <person name="Zhang W."/>
            <person name="Yang X."/>
            <person name="Jeffery I.B."/>
            <person name="Cooney J.C."/>
            <person name="Kagawa T.F."/>
            <person name="Liu W."/>
            <person name="Song Y."/>
            <person name="Salvetti E."/>
            <person name="Wrobel A."/>
            <person name="Rasinkangas P."/>
            <person name="Parkhill J."/>
            <person name="Rea M.C."/>
            <person name="O'Sullivan O."/>
            <person name="Ritari J."/>
            <person name="Douillard F.P."/>
            <person name="Paul Ross R."/>
            <person name="Yang R."/>
            <person name="Briner A.E."/>
            <person name="Felis G.E."/>
            <person name="de Vos W.M."/>
            <person name="Barrangou R."/>
            <person name="Klaenhammer T.R."/>
            <person name="Caufield P.W."/>
            <person name="Cui Y."/>
            <person name="Zhang H."/>
            <person name="O'Toole P.W."/>
        </authorList>
    </citation>
    <scope>NUCLEOTIDE SEQUENCE [LARGE SCALE GENOMIC DNA]</scope>
    <source>
        <strain evidence="13 14">DSM 22408</strain>
    </source>
</reference>
<comment type="caution">
    <text evidence="13">The sequence shown here is derived from an EMBL/GenBank/DDBJ whole genome shotgun (WGS) entry which is preliminary data.</text>
</comment>
<accession>A0A0R2KS63</accession>
<evidence type="ECO:0000256" key="5">
    <source>
        <dbReference type="ARBA" id="ARBA00022475"/>
    </source>
</evidence>
<dbReference type="AlphaFoldDB" id="A0A0R2KS63"/>
<dbReference type="GO" id="GO:0042777">
    <property type="term" value="P:proton motive force-driven plasma membrane ATP synthesis"/>
    <property type="evidence" value="ECO:0007669"/>
    <property type="project" value="UniProtKB-UniRule"/>
</dbReference>
<evidence type="ECO:0000256" key="4">
    <source>
        <dbReference type="ARBA" id="ARBA00022448"/>
    </source>
</evidence>
<dbReference type="InterPro" id="IPR000131">
    <property type="entry name" value="ATP_synth_F1_gsu"/>
</dbReference>
<evidence type="ECO:0000256" key="10">
    <source>
        <dbReference type="ARBA" id="ARBA00023310"/>
    </source>
</evidence>
<comment type="similarity">
    <text evidence="3 11">Belongs to the ATPase gamma chain family.</text>
</comment>
<dbReference type="NCBIfam" id="TIGR01146">
    <property type="entry name" value="ATPsyn_F1gamma"/>
    <property type="match status" value="1"/>
</dbReference>
<dbReference type="HAMAP" id="MF_00815">
    <property type="entry name" value="ATP_synth_gamma_bact"/>
    <property type="match status" value="1"/>
</dbReference>
<dbReference type="Gene3D" id="3.40.1380.10">
    <property type="match status" value="1"/>
</dbReference>
<dbReference type="GO" id="GO:0046933">
    <property type="term" value="F:proton-transporting ATP synthase activity, rotational mechanism"/>
    <property type="evidence" value="ECO:0007669"/>
    <property type="project" value="UniProtKB-UniRule"/>
</dbReference>
<keyword evidence="9 11" id="KW-0139">CF(1)</keyword>
<dbReference type="PANTHER" id="PTHR11693:SF22">
    <property type="entry name" value="ATP SYNTHASE SUBUNIT GAMMA, MITOCHONDRIAL"/>
    <property type="match status" value="1"/>
</dbReference>
<dbReference type="EMBL" id="JQBZ01000025">
    <property type="protein sequence ID" value="KRN89005.1"/>
    <property type="molecule type" value="Genomic_DNA"/>
</dbReference>
<feature type="region of interest" description="Disordered" evidence="12">
    <location>
        <begin position="69"/>
        <end position="95"/>
    </location>
</feature>
<evidence type="ECO:0000256" key="9">
    <source>
        <dbReference type="ARBA" id="ARBA00023196"/>
    </source>
</evidence>
<comment type="subcellular location">
    <subcellularLocation>
        <location evidence="11">Cell membrane</location>
        <topology evidence="11">Peripheral membrane protein</topology>
    </subcellularLocation>
    <subcellularLocation>
        <location evidence="2">Membrane</location>
        <topology evidence="2">Peripheral membrane protein</topology>
    </subcellularLocation>
</comment>
<evidence type="ECO:0000256" key="8">
    <source>
        <dbReference type="ARBA" id="ARBA00023136"/>
    </source>
</evidence>
<keyword evidence="5 11" id="KW-1003">Cell membrane</keyword>
<dbReference type="OrthoDB" id="9812769at2"/>
<dbReference type="GO" id="GO:0005886">
    <property type="term" value="C:plasma membrane"/>
    <property type="evidence" value="ECO:0007669"/>
    <property type="project" value="UniProtKB-SubCell"/>
</dbReference>
<dbReference type="CDD" id="cd12151">
    <property type="entry name" value="F1-ATPase_gamma"/>
    <property type="match status" value="1"/>
</dbReference>
<dbReference type="PATRIC" id="fig|1122146.4.peg.1013"/>
<keyword evidence="7 11" id="KW-0406">Ion transport</keyword>
<keyword evidence="14" id="KW-1185">Reference proteome</keyword>
<gene>
    <name evidence="11" type="primary">atpG</name>
    <name evidence="13" type="ORF">IV53_GL000978</name>
</gene>
<proteinExistence type="inferred from homology"/>
<dbReference type="PANTHER" id="PTHR11693">
    <property type="entry name" value="ATP SYNTHASE GAMMA CHAIN"/>
    <property type="match status" value="1"/>
</dbReference>
<evidence type="ECO:0000256" key="7">
    <source>
        <dbReference type="ARBA" id="ARBA00023065"/>
    </source>
</evidence>
<dbReference type="Pfam" id="PF00231">
    <property type="entry name" value="ATP-synt"/>
    <property type="match status" value="1"/>
</dbReference>
<feature type="compositionally biased region" description="Basic and acidic residues" evidence="12">
    <location>
        <begin position="232"/>
        <end position="241"/>
    </location>
</feature>
<evidence type="ECO:0000256" key="2">
    <source>
        <dbReference type="ARBA" id="ARBA00004170"/>
    </source>
</evidence>
<dbReference type="Gene3D" id="1.10.287.80">
    <property type="entry name" value="ATP synthase, gamma subunit, helix hairpin domain"/>
    <property type="match status" value="2"/>
</dbReference>
<sequence>MPATLQEVKRKIQSTKKTGQITGAMQMISTVKLSQIQGQTKSYQVYASKIQSVITHLAESHFLAAISDRQNQERKAREENEEQGLSNEKQNKEETSLTMLEQREVKHVGIVVVTSDRGLVGGYNSNVLKQTMDLIEKLDLEDDQLEIIAIGRTGLEFFRKRGYRVIYEYTGVSDVPTFREIRPLVAEIVNMYNEEVFDELHVCYNHFVNMLTSEFRSERMLPITEENLGVDTKAEDKHEDDNQQQSDEEAFYETEPSEEEILEIVLPQYAESLVYGAILDAKTAEHASSANAMRSATDNANDIISTLQLQYNRARQAAITTEITEITGAQAAIE</sequence>
<evidence type="ECO:0000256" key="6">
    <source>
        <dbReference type="ARBA" id="ARBA00022781"/>
    </source>
</evidence>
<evidence type="ECO:0000256" key="11">
    <source>
        <dbReference type="HAMAP-Rule" id="MF_00815"/>
    </source>
</evidence>
<evidence type="ECO:0000313" key="13">
    <source>
        <dbReference type="EMBL" id="KRN89005.1"/>
    </source>
</evidence>
<keyword evidence="10 11" id="KW-0066">ATP synthesis</keyword>
<evidence type="ECO:0000256" key="1">
    <source>
        <dbReference type="ARBA" id="ARBA00003456"/>
    </source>
</evidence>
<keyword evidence="8 11" id="KW-0472">Membrane</keyword>
<dbReference type="eggNOG" id="COG0224">
    <property type="taxonomic scope" value="Bacteria"/>
</dbReference>
<dbReference type="STRING" id="1122146.IV53_GL000978"/>
<dbReference type="GO" id="GO:0045259">
    <property type="term" value="C:proton-transporting ATP synthase complex"/>
    <property type="evidence" value="ECO:0007669"/>
    <property type="project" value="UniProtKB-KW"/>
</dbReference>
<evidence type="ECO:0000313" key="14">
    <source>
        <dbReference type="Proteomes" id="UP000051500"/>
    </source>
</evidence>
<evidence type="ECO:0000256" key="3">
    <source>
        <dbReference type="ARBA" id="ARBA00007681"/>
    </source>
</evidence>
<evidence type="ECO:0000256" key="12">
    <source>
        <dbReference type="SAM" id="MobiDB-lite"/>
    </source>
</evidence>
<dbReference type="Proteomes" id="UP000051500">
    <property type="component" value="Unassembled WGS sequence"/>
</dbReference>
<feature type="region of interest" description="Disordered" evidence="12">
    <location>
        <begin position="228"/>
        <end position="248"/>
    </location>
</feature>
<protein>
    <recommendedName>
        <fullName evidence="11">ATP synthase gamma chain</fullName>
    </recommendedName>
    <alternativeName>
        <fullName evidence="11">ATP synthase F1 sector gamma subunit</fullName>
    </alternativeName>
    <alternativeName>
        <fullName evidence="11">F-ATPase gamma subunit</fullName>
    </alternativeName>
</protein>
<organism evidence="13 14">
    <name type="scientific">Ligilactobacillus ceti DSM 22408</name>
    <dbReference type="NCBI Taxonomy" id="1122146"/>
    <lineage>
        <taxon>Bacteria</taxon>
        <taxon>Bacillati</taxon>
        <taxon>Bacillota</taxon>
        <taxon>Bacilli</taxon>
        <taxon>Lactobacillales</taxon>
        <taxon>Lactobacillaceae</taxon>
        <taxon>Ligilactobacillus</taxon>
    </lineage>
</organism>
<keyword evidence="6 11" id="KW-0375">Hydrogen ion transport</keyword>
<comment type="subunit">
    <text evidence="11">F-type ATPases have 2 components, CF(1) - the catalytic core - and CF(0) - the membrane proton channel. CF(1) has five subunits: alpha(3), beta(3), gamma(1), delta(1), epsilon(1). CF(0) has three main subunits: a, b and c.</text>
</comment>
<keyword evidence="4 11" id="KW-0813">Transport</keyword>
<name>A0A0R2KS63_9LACO</name>
<dbReference type="NCBIfam" id="NF004147">
    <property type="entry name" value="PRK05621.2-1"/>
    <property type="match status" value="1"/>
</dbReference>
<dbReference type="GO" id="GO:0005524">
    <property type="term" value="F:ATP binding"/>
    <property type="evidence" value="ECO:0007669"/>
    <property type="project" value="UniProtKB-UniRule"/>
</dbReference>
<dbReference type="SUPFAM" id="SSF52943">
    <property type="entry name" value="ATP synthase (F1-ATPase), gamma subunit"/>
    <property type="match status" value="1"/>
</dbReference>
<comment type="function">
    <text evidence="1 11">Produces ATP from ADP in the presence of a proton gradient across the membrane. The gamma chain is believed to be important in regulating ATPase activity and the flow of protons through the CF(0) complex.</text>
</comment>
<dbReference type="InterPro" id="IPR035968">
    <property type="entry name" value="ATP_synth_F1_ATPase_gsu"/>
</dbReference>